<gene>
    <name evidence="2" type="ORF">FOMPIDRAFT_1045442</name>
</gene>
<dbReference type="PANTHER" id="PTHR42820:SF1">
    <property type="entry name" value="SHORT-CHAIN DEHYDROGENASE_REDUCTASE FAMILY PROTEIN"/>
    <property type="match status" value="1"/>
</dbReference>
<evidence type="ECO:0000256" key="1">
    <source>
        <dbReference type="SAM" id="MobiDB-lite"/>
    </source>
</evidence>
<feature type="compositionally biased region" description="Polar residues" evidence="1">
    <location>
        <begin position="245"/>
        <end position="269"/>
    </location>
</feature>
<reference evidence="2 3" key="1">
    <citation type="journal article" date="2012" name="Science">
        <title>The Paleozoic origin of enzymatic lignin decomposition reconstructed from 31 fungal genomes.</title>
        <authorList>
            <person name="Floudas D."/>
            <person name="Binder M."/>
            <person name="Riley R."/>
            <person name="Barry K."/>
            <person name="Blanchette R.A."/>
            <person name="Henrissat B."/>
            <person name="Martinez A.T."/>
            <person name="Otillar R."/>
            <person name="Spatafora J.W."/>
            <person name="Yadav J.S."/>
            <person name="Aerts A."/>
            <person name="Benoit I."/>
            <person name="Boyd A."/>
            <person name="Carlson A."/>
            <person name="Copeland A."/>
            <person name="Coutinho P.M."/>
            <person name="de Vries R.P."/>
            <person name="Ferreira P."/>
            <person name="Findley K."/>
            <person name="Foster B."/>
            <person name="Gaskell J."/>
            <person name="Glotzer D."/>
            <person name="Gorecki P."/>
            <person name="Heitman J."/>
            <person name="Hesse C."/>
            <person name="Hori C."/>
            <person name="Igarashi K."/>
            <person name="Jurgens J.A."/>
            <person name="Kallen N."/>
            <person name="Kersten P."/>
            <person name="Kohler A."/>
            <person name="Kuees U."/>
            <person name="Kumar T.K.A."/>
            <person name="Kuo A."/>
            <person name="LaButti K."/>
            <person name="Larrondo L.F."/>
            <person name="Lindquist E."/>
            <person name="Ling A."/>
            <person name="Lombard V."/>
            <person name="Lucas S."/>
            <person name="Lundell T."/>
            <person name="Martin R."/>
            <person name="McLaughlin D.J."/>
            <person name="Morgenstern I."/>
            <person name="Morin E."/>
            <person name="Murat C."/>
            <person name="Nagy L.G."/>
            <person name="Nolan M."/>
            <person name="Ohm R.A."/>
            <person name="Patyshakuliyeva A."/>
            <person name="Rokas A."/>
            <person name="Ruiz-Duenas F.J."/>
            <person name="Sabat G."/>
            <person name="Salamov A."/>
            <person name="Samejima M."/>
            <person name="Schmutz J."/>
            <person name="Slot J.C."/>
            <person name="St John F."/>
            <person name="Stenlid J."/>
            <person name="Sun H."/>
            <person name="Sun S."/>
            <person name="Syed K."/>
            <person name="Tsang A."/>
            <person name="Wiebenga A."/>
            <person name="Young D."/>
            <person name="Pisabarro A."/>
            <person name="Eastwood D.C."/>
            <person name="Martin F."/>
            <person name="Cullen D."/>
            <person name="Grigoriev I.V."/>
            <person name="Hibbett D.S."/>
        </authorList>
    </citation>
    <scope>NUCLEOTIDE SEQUENCE</scope>
    <source>
        <strain evidence="3">FP-58527</strain>
    </source>
</reference>
<organism evidence="2 3">
    <name type="scientific">Fomitopsis schrenkii</name>
    <name type="common">Brown rot fungus</name>
    <dbReference type="NCBI Taxonomy" id="2126942"/>
    <lineage>
        <taxon>Eukaryota</taxon>
        <taxon>Fungi</taxon>
        <taxon>Dikarya</taxon>
        <taxon>Basidiomycota</taxon>
        <taxon>Agaricomycotina</taxon>
        <taxon>Agaricomycetes</taxon>
        <taxon>Polyporales</taxon>
        <taxon>Fomitopsis</taxon>
    </lineage>
</organism>
<name>S8EJS2_FOMSC</name>
<dbReference type="InParanoid" id="S8EJS2"/>
<protein>
    <submittedName>
        <fullName evidence="2">Uncharacterized protein</fullName>
    </submittedName>
</protein>
<dbReference type="OrthoDB" id="2596754at2759"/>
<dbReference type="InterPro" id="IPR002347">
    <property type="entry name" value="SDR_fam"/>
</dbReference>
<dbReference type="Gene3D" id="3.40.50.720">
    <property type="entry name" value="NAD(P)-binding Rossmann-like Domain"/>
    <property type="match status" value="1"/>
</dbReference>
<proteinExistence type="predicted"/>
<dbReference type="SUPFAM" id="SSF51735">
    <property type="entry name" value="NAD(P)-binding Rossmann-fold domains"/>
    <property type="match status" value="1"/>
</dbReference>
<dbReference type="EMBL" id="KE504124">
    <property type="protein sequence ID" value="EPT05392.1"/>
    <property type="molecule type" value="Genomic_DNA"/>
</dbReference>
<evidence type="ECO:0000313" key="3">
    <source>
        <dbReference type="Proteomes" id="UP000015241"/>
    </source>
</evidence>
<dbReference type="Proteomes" id="UP000015241">
    <property type="component" value="Unassembled WGS sequence"/>
</dbReference>
<dbReference type="PANTHER" id="PTHR42820">
    <property type="entry name" value="SHORT-CHAIN DEHYDROGENASE REDUCTASE"/>
    <property type="match status" value="1"/>
</dbReference>
<feature type="region of interest" description="Disordered" evidence="1">
    <location>
        <begin position="221"/>
        <end position="269"/>
    </location>
</feature>
<sequence length="287" mass="31644">MPSPILGLMDTAGHDGHPMFAQDLVTDLNALFVSLHLPLRLTLESPDDLIPSLLVPAILECLLRSRLDTPSEVRQVRDFASKVQAMKIILDVLENDVIGHDVGLSPRRLAERMRLHAVYEVEAAVEWFGSLDVMVANAAVNTSSPVVDTSVEVSRWDRAFTVNLRVVLLCYKHAARQTIYQGRAGRIVVGLSSDWGSHNCGLMSLHTRALERGSKVMAINTAGNRSTSSRISTGLSGESPRTPRRNSQPEAWRNAQSSRSTNTYAPGVIDTNQWFERSSALPRLHDT</sequence>
<dbReference type="Pfam" id="PF13561">
    <property type="entry name" value="adh_short_C2"/>
    <property type="match status" value="1"/>
</dbReference>
<accession>S8EJS2</accession>
<dbReference type="HOGENOM" id="CLU_969889_0_0_1"/>
<evidence type="ECO:0000313" key="2">
    <source>
        <dbReference type="EMBL" id="EPT05392.1"/>
    </source>
</evidence>
<dbReference type="InterPro" id="IPR036291">
    <property type="entry name" value="NAD(P)-bd_dom_sf"/>
</dbReference>
<keyword evidence="3" id="KW-1185">Reference proteome</keyword>
<feature type="compositionally biased region" description="Polar residues" evidence="1">
    <location>
        <begin position="221"/>
        <end position="236"/>
    </location>
</feature>
<dbReference type="AlphaFoldDB" id="S8EJS2"/>